<evidence type="ECO:0000256" key="1">
    <source>
        <dbReference type="ARBA" id="ARBA00005641"/>
    </source>
</evidence>
<dbReference type="GeneID" id="25977613"/>
<reference evidence="7 8" key="1">
    <citation type="journal article" date="2011" name="Proc. Natl. Acad. Sci. U.S.A.">
        <title>Genome and transcriptome analyses of the mountain pine beetle-fungal symbiont Grosmannia clavigera, a lodgepole pine pathogen.</title>
        <authorList>
            <person name="DiGuistini S."/>
            <person name="Wang Y."/>
            <person name="Liao N.Y."/>
            <person name="Taylor G."/>
            <person name="Tanguay P."/>
            <person name="Feau N."/>
            <person name="Henrissat B."/>
            <person name="Chan S.K."/>
            <person name="Hesse-Orce U."/>
            <person name="Alamouti S.M."/>
            <person name="Tsui C.K.M."/>
            <person name="Docking R.T."/>
            <person name="Levasseur A."/>
            <person name="Haridas S."/>
            <person name="Robertson G."/>
            <person name="Birol I."/>
            <person name="Holt R.A."/>
            <person name="Marra M.A."/>
            <person name="Hamelin R.C."/>
            <person name="Hirst M."/>
            <person name="Jones S.J.M."/>
            <person name="Bohlmann J."/>
            <person name="Breuil C."/>
        </authorList>
    </citation>
    <scope>NUCLEOTIDE SEQUENCE [LARGE SCALE GENOMIC DNA]</scope>
    <source>
        <strain evidence="8">kw1407 / UAMH 11150</strain>
    </source>
</reference>
<gene>
    <name evidence="7" type="ORF">CMQ_4405</name>
</gene>
<keyword evidence="5" id="KW-0732">Signal</keyword>
<dbReference type="Gene3D" id="3.20.20.80">
    <property type="entry name" value="Glycosidases"/>
    <property type="match status" value="1"/>
</dbReference>
<dbReference type="InParanoid" id="F0XUR2"/>
<dbReference type="GO" id="GO:0004553">
    <property type="term" value="F:hydrolase activity, hydrolyzing O-glycosyl compounds"/>
    <property type="evidence" value="ECO:0007669"/>
    <property type="project" value="InterPro"/>
</dbReference>
<feature type="domain" description="Glycoside hydrolase family 5" evidence="6">
    <location>
        <begin position="64"/>
        <end position="350"/>
    </location>
</feature>
<evidence type="ECO:0000313" key="8">
    <source>
        <dbReference type="Proteomes" id="UP000007796"/>
    </source>
</evidence>
<dbReference type="eggNOG" id="ENOG502QVYM">
    <property type="taxonomic scope" value="Eukaryota"/>
</dbReference>
<proteinExistence type="inferred from homology"/>
<dbReference type="Pfam" id="PF00150">
    <property type="entry name" value="Cellulase"/>
    <property type="match status" value="1"/>
</dbReference>
<evidence type="ECO:0000256" key="4">
    <source>
        <dbReference type="RuleBase" id="RU361153"/>
    </source>
</evidence>
<feature type="signal peptide" evidence="5">
    <location>
        <begin position="1"/>
        <end position="19"/>
    </location>
</feature>
<dbReference type="PANTHER" id="PTHR31263">
    <property type="entry name" value="CELLULASE FAMILY PROTEIN (AFU_ORTHOLOGUE AFUA_5G14560)"/>
    <property type="match status" value="1"/>
</dbReference>
<dbReference type="RefSeq" id="XP_014168036.1">
    <property type="nucleotide sequence ID" value="XM_014312561.1"/>
</dbReference>
<comment type="similarity">
    <text evidence="1 4">Belongs to the glycosyl hydrolase 5 (cellulase A) family.</text>
</comment>
<feature type="chain" id="PRO_5003264142" evidence="5">
    <location>
        <begin position="20"/>
        <end position="388"/>
    </location>
</feature>
<keyword evidence="8" id="KW-1185">Reference proteome</keyword>
<dbReference type="AlphaFoldDB" id="F0XUR2"/>
<sequence>MGPVCRAIAAAVCLAAVVASQVRLPLQTSGRWIVDASGTRVKLRCVNWAGHLEVNLPEGLHARPLAELADWVRDRGFNCVRLTYSTDHALHPDVSIADAFAGAAAATDVPISDMMALHDAAVAANPFLGGAETTTRDVFGTVIDALWARGVMTVLDNHVSRAGWCCDLTDGNGWWDVATGYDAANSRFFHTDRWLRGLQAMADADGRHADWYHLLGRAGALVHQVNPDVLVIIGGTFMATDLSFVRLLQPLNTTGWAGKHVWEWHTYSFSLTVPHVLPCRARQQLYGLFAGFVLRQHQPYTGPLLLSEFGVDQTGGHGPNGLSHLDSRYLSCLVDYLRRNDAEWAVWALQGSYYVRNKQTNYNETWDLLNHNWTALRNPRFFELLRGI</sequence>
<dbReference type="Proteomes" id="UP000007796">
    <property type="component" value="Unassembled WGS sequence"/>
</dbReference>
<keyword evidence="3 4" id="KW-0326">Glycosidase</keyword>
<evidence type="ECO:0000259" key="6">
    <source>
        <dbReference type="Pfam" id="PF00150"/>
    </source>
</evidence>
<evidence type="ECO:0000313" key="7">
    <source>
        <dbReference type="EMBL" id="EFW98553.1"/>
    </source>
</evidence>
<evidence type="ECO:0000256" key="2">
    <source>
        <dbReference type="ARBA" id="ARBA00022801"/>
    </source>
</evidence>
<dbReference type="InterPro" id="IPR017853">
    <property type="entry name" value="GH"/>
</dbReference>
<dbReference type="EMBL" id="GL630006">
    <property type="protein sequence ID" value="EFW98553.1"/>
    <property type="molecule type" value="Genomic_DNA"/>
</dbReference>
<dbReference type="STRING" id="655863.F0XUR2"/>
<dbReference type="OrthoDB" id="442731at2759"/>
<evidence type="ECO:0000256" key="5">
    <source>
        <dbReference type="SAM" id="SignalP"/>
    </source>
</evidence>
<dbReference type="PANTHER" id="PTHR31263:SF0">
    <property type="entry name" value="CELLULASE FAMILY PROTEIN (AFU_ORTHOLOGUE AFUA_5G14560)"/>
    <property type="match status" value="1"/>
</dbReference>
<evidence type="ECO:0000256" key="3">
    <source>
        <dbReference type="ARBA" id="ARBA00023295"/>
    </source>
</evidence>
<name>F0XUR2_GROCL</name>
<dbReference type="SUPFAM" id="SSF51445">
    <property type="entry name" value="(Trans)glycosidases"/>
    <property type="match status" value="1"/>
</dbReference>
<organism evidence="8">
    <name type="scientific">Grosmannia clavigera (strain kw1407 / UAMH 11150)</name>
    <name type="common">Blue stain fungus</name>
    <name type="synonym">Graphiocladiella clavigera</name>
    <dbReference type="NCBI Taxonomy" id="655863"/>
    <lineage>
        <taxon>Eukaryota</taxon>
        <taxon>Fungi</taxon>
        <taxon>Dikarya</taxon>
        <taxon>Ascomycota</taxon>
        <taxon>Pezizomycotina</taxon>
        <taxon>Sordariomycetes</taxon>
        <taxon>Sordariomycetidae</taxon>
        <taxon>Ophiostomatales</taxon>
        <taxon>Ophiostomataceae</taxon>
        <taxon>Leptographium</taxon>
    </lineage>
</organism>
<dbReference type="HOGENOM" id="CLU_039562_0_0_1"/>
<keyword evidence="2 4" id="KW-0378">Hydrolase</keyword>
<dbReference type="InterPro" id="IPR001547">
    <property type="entry name" value="Glyco_hydro_5"/>
</dbReference>
<dbReference type="GO" id="GO:0000272">
    <property type="term" value="P:polysaccharide catabolic process"/>
    <property type="evidence" value="ECO:0007669"/>
    <property type="project" value="InterPro"/>
</dbReference>
<accession>F0XUR2</accession>
<protein>
    <submittedName>
        <fullName evidence="7">Cellulase family protein</fullName>
    </submittedName>
</protein>